<reference evidence="2" key="1">
    <citation type="submission" date="2013-10" db="EMBL/GenBank/DDBJ databases">
        <title>Genomic analysis of the causative agents of coccidiosis in chickens.</title>
        <authorList>
            <person name="Reid A.J."/>
            <person name="Blake D."/>
            <person name="Billington K."/>
            <person name="Browne H."/>
            <person name="Dunn M."/>
            <person name="Hung S."/>
            <person name="Kawahara F."/>
            <person name="Miranda-Saavedra D."/>
            <person name="Mourier T."/>
            <person name="Nagra H."/>
            <person name="Otto T.D."/>
            <person name="Rawlings N."/>
            <person name="Sanchez A."/>
            <person name="Sanders M."/>
            <person name="Subramaniam C."/>
            <person name="Tay Y."/>
            <person name="Dear P."/>
            <person name="Doerig C."/>
            <person name="Gruber A."/>
            <person name="Parkinson J."/>
            <person name="Shirley M."/>
            <person name="Wan K.L."/>
            <person name="Berriman M."/>
            <person name="Tomley F."/>
            <person name="Pain A."/>
        </authorList>
    </citation>
    <scope>NUCLEOTIDE SEQUENCE [LARGE SCALE GENOMIC DNA]</scope>
    <source>
        <strain evidence="2">Houghton</strain>
    </source>
</reference>
<dbReference type="RefSeq" id="XP_013435425.1">
    <property type="nucleotide sequence ID" value="XM_013579971.1"/>
</dbReference>
<protein>
    <submittedName>
        <fullName evidence="2">Uncharacterized protein</fullName>
    </submittedName>
</protein>
<evidence type="ECO:0000313" key="2">
    <source>
        <dbReference type="EMBL" id="CDJ66958.1"/>
    </source>
</evidence>
<feature type="compositionally biased region" description="Basic and acidic residues" evidence="1">
    <location>
        <begin position="23"/>
        <end position="33"/>
    </location>
</feature>
<organism evidence="2 3">
    <name type="scientific">Eimeria necatrix</name>
    <dbReference type="NCBI Taxonomy" id="51315"/>
    <lineage>
        <taxon>Eukaryota</taxon>
        <taxon>Sar</taxon>
        <taxon>Alveolata</taxon>
        <taxon>Apicomplexa</taxon>
        <taxon>Conoidasida</taxon>
        <taxon>Coccidia</taxon>
        <taxon>Eucoccidiorida</taxon>
        <taxon>Eimeriorina</taxon>
        <taxon>Eimeriidae</taxon>
        <taxon>Eimeria</taxon>
    </lineage>
</organism>
<sequence length="123" mass="13446">MSVSKMPSGTAAHHPHAPTKPTVAERPHGHKEAPQQVVSITNVMPGDTLYVTWEQFHSAMTVIRIITGGSEESGAMSPILSEYGINVQAFLLRIERRYTQIGLEPHDWGSAVIDQLMGPAPTY</sequence>
<dbReference type="AlphaFoldDB" id="U6MV30"/>
<dbReference type="VEuPathDB" id="ToxoDB:ENH_00027720"/>
<accession>U6MV30</accession>
<evidence type="ECO:0000256" key="1">
    <source>
        <dbReference type="SAM" id="MobiDB-lite"/>
    </source>
</evidence>
<dbReference type="GeneID" id="25472939"/>
<feature type="region of interest" description="Disordered" evidence="1">
    <location>
        <begin position="1"/>
        <end position="36"/>
    </location>
</feature>
<dbReference type="Proteomes" id="UP000030754">
    <property type="component" value="Unassembled WGS sequence"/>
</dbReference>
<reference evidence="2" key="2">
    <citation type="submission" date="2013-10" db="EMBL/GenBank/DDBJ databases">
        <authorList>
            <person name="Aslett M."/>
        </authorList>
    </citation>
    <scope>NUCLEOTIDE SEQUENCE [LARGE SCALE GENOMIC DNA]</scope>
    <source>
        <strain evidence="2">Houghton</strain>
    </source>
</reference>
<proteinExistence type="predicted"/>
<gene>
    <name evidence="2" type="ORF">ENH_00027720</name>
</gene>
<keyword evidence="3" id="KW-1185">Reference proteome</keyword>
<name>U6MV30_9EIME</name>
<evidence type="ECO:0000313" key="3">
    <source>
        <dbReference type="Proteomes" id="UP000030754"/>
    </source>
</evidence>
<dbReference type="EMBL" id="HG723913">
    <property type="protein sequence ID" value="CDJ66958.1"/>
    <property type="molecule type" value="Genomic_DNA"/>
</dbReference>